<name>A1ZKP6_MICM2</name>
<evidence type="ECO:0000313" key="3">
    <source>
        <dbReference type="Proteomes" id="UP000004095"/>
    </source>
</evidence>
<protein>
    <recommendedName>
        <fullName evidence="4">DUF1772 domain-containing protein</fullName>
    </recommendedName>
</protein>
<keyword evidence="1" id="KW-0472">Membrane</keyword>
<evidence type="ECO:0000313" key="2">
    <source>
        <dbReference type="EMBL" id="EAY28862.1"/>
    </source>
</evidence>
<dbReference type="EMBL" id="AAWS01000013">
    <property type="protein sequence ID" value="EAY28862.1"/>
    <property type="molecule type" value="Genomic_DNA"/>
</dbReference>
<sequence length="130" mass="14870">MGLIWLVQMVQYPGFAKVGAEAFHTYHQLHVEHIAWVVAVPMVLELLLALGMLFIRPSQLDLILSVLLFLLVGATWVITFFVAMPYHDQLANQGFDAEIIKKLININWVRTAAWTLRGGILAFIVYRVWH</sequence>
<keyword evidence="1" id="KW-1133">Transmembrane helix</keyword>
<proteinExistence type="predicted"/>
<dbReference type="eggNOG" id="ENOG5032SXD">
    <property type="taxonomic scope" value="Bacteria"/>
</dbReference>
<evidence type="ECO:0008006" key="4">
    <source>
        <dbReference type="Google" id="ProtNLM"/>
    </source>
</evidence>
<keyword evidence="1" id="KW-0812">Transmembrane</keyword>
<feature type="transmembrane region" description="Helical" evidence="1">
    <location>
        <begin position="62"/>
        <end position="86"/>
    </location>
</feature>
<keyword evidence="3" id="KW-1185">Reference proteome</keyword>
<feature type="transmembrane region" description="Helical" evidence="1">
    <location>
        <begin position="34"/>
        <end position="55"/>
    </location>
</feature>
<evidence type="ECO:0000256" key="1">
    <source>
        <dbReference type="SAM" id="Phobius"/>
    </source>
</evidence>
<reference evidence="2 3" key="1">
    <citation type="submission" date="2007-01" db="EMBL/GenBank/DDBJ databases">
        <authorList>
            <person name="Haygood M."/>
            <person name="Podell S."/>
            <person name="Anderson C."/>
            <person name="Hopkinson B."/>
            <person name="Roe K."/>
            <person name="Barbeau K."/>
            <person name="Gaasterland T."/>
            <person name="Ferriera S."/>
            <person name="Johnson J."/>
            <person name="Kravitz S."/>
            <person name="Beeson K."/>
            <person name="Sutton G."/>
            <person name="Rogers Y.-H."/>
            <person name="Friedman R."/>
            <person name="Frazier M."/>
            <person name="Venter J.C."/>
        </authorList>
    </citation>
    <scope>NUCLEOTIDE SEQUENCE [LARGE SCALE GENOMIC DNA]</scope>
    <source>
        <strain evidence="2 3">ATCC 23134</strain>
    </source>
</reference>
<dbReference type="Proteomes" id="UP000004095">
    <property type="component" value="Unassembled WGS sequence"/>
</dbReference>
<gene>
    <name evidence="2" type="ORF">M23134_00015</name>
</gene>
<feature type="transmembrane region" description="Helical" evidence="1">
    <location>
        <begin position="106"/>
        <end position="129"/>
    </location>
</feature>
<organism evidence="2 3">
    <name type="scientific">Microscilla marina ATCC 23134</name>
    <dbReference type="NCBI Taxonomy" id="313606"/>
    <lineage>
        <taxon>Bacteria</taxon>
        <taxon>Pseudomonadati</taxon>
        <taxon>Bacteroidota</taxon>
        <taxon>Cytophagia</taxon>
        <taxon>Cytophagales</taxon>
        <taxon>Microscillaceae</taxon>
        <taxon>Microscilla</taxon>
    </lineage>
</organism>
<comment type="caution">
    <text evidence="2">The sequence shown here is derived from an EMBL/GenBank/DDBJ whole genome shotgun (WGS) entry which is preliminary data.</text>
</comment>
<dbReference type="AlphaFoldDB" id="A1ZKP6"/>
<accession>A1ZKP6</accession>